<dbReference type="PROSITE" id="PS50853">
    <property type="entry name" value="FN3"/>
    <property type="match status" value="6"/>
</dbReference>
<feature type="domain" description="Fibronectin type-III" evidence="4">
    <location>
        <begin position="3528"/>
        <end position="3630"/>
    </location>
</feature>
<dbReference type="SUPFAM" id="SSF49265">
    <property type="entry name" value="Fibronectin type III"/>
    <property type="match status" value="5"/>
</dbReference>
<dbReference type="Pfam" id="PF07885">
    <property type="entry name" value="Ion_trans_2"/>
    <property type="match status" value="1"/>
</dbReference>
<evidence type="ECO:0000256" key="3">
    <source>
        <dbReference type="SAM" id="Phobius"/>
    </source>
</evidence>
<feature type="domain" description="Fibronectin type-III" evidence="4">
    <location>
        <begin position="3433"/>
        <end position="3527"/>
    </location>
</feature>
<evidence type="ECO:0000313" key="6">
    <source>
        <dbReference type="RefSeq" id="XP_065669704.1"/>
    </source>
</evidence>
<keyword evidence="5" id="KW-1185">Reference proteome</keyword>
<organism evidence="5 6">
    <name type="scientific">Hydra vulgaris</name>
    <name type="common">Hydra</name>
    <name type="synonym">Hydra attenuata</name>
    <dbReference type="NCBI Taxonomy" id="6087"/>
    <lineage>
        <taxon>Eukaryota</taxon>
        <taxon>Metazoa</taxon>
        <taxon>Cnidaria</taxon>
        <taxon>Hydrozoa</taxon>
        <taxon>Hydroidolina</taxon>
        <taxon>Anthoathecata</taxon>
        <taxon>Aplanulata</taxon>
        <taxon>Hydridae</taxon>
        <taxon>Hydra</taxon>
    </lineage>
</organism>
<dbReference type="GeneID" id="105849170"/>
<dbReference type="PANTHER" id="PTHR22906">
    <property type="entry name" value="PROPERDIN"/>
    <property type="match status" value="1"/>
</dbReference>
<evidence type="ECO:0000259" key="4">
    <source>
        <dbReference type="PROSITE" id="PS50853"/>
    </source>
</evidence>
<dbReference type="Gene3D" id="2.60.120.200">
    <property type="match status" value="1"/>
</dbReference>
<reference evidence="6" key="1">
    <citation type="submission" date="2025-08" db="UniProtKB">
        <authorList>
            <consortium name="RefSeq"/>
        </authorList>
    </citation>
    <scope>IDENTIFICATION</scope>
</reference>
<dbReference type="InterPro" id="IPR036116">
    <property type="entry name" value="FN3_sf"/>
</dbReference>
<dbReference type="RefSeq" id="XP_065669704.1">
    <property type="nucleotide sequence ID" value="XM_065813632.1"/>
</dbReference>
<dbReference type="SUPFAM" id="SSF53850">
    <property type="entry name" value="Periplasmic binding protein-like II"/>
    <property type="match status" value="1"/>
</dbReference>
<keyword evidence="3" id="KW-0812">Transmembrane</keyword>
<dbReference type="InterPro" id="IPR013099">
    <property type="entry name" value="K_chnl_dom"/>
</dbReference>
<dbReference type="InterPro" id="IPR003961">
    <property type="entry name" value="FN3_dom"/>
</dbReference>
<sequence length="4219" mass="479766">MKTEIANCIIVLAYCNLVFAAQYKYELVKTNSFTTNTWYNIRTYPSSLQNEVFYKKNVTLNVNDVWLFNLAEEVKIVNVTLAVKDKDYKFDLILSSGKSAHCSSSNDYNNCFEIKYQSYYEINVGFSSTITKYIKLSAEVTEMLLYFIVYTKELNKPSYFNAPDSSMYSIYEASFFSNNLNINFNTITQILNLTTTNIQPINSFNTEFDGFQVAWFTIKLSKVQLVHQFIVLSSNENGFNFIKGISLSFRINETRNFIIYKENNEVKVFTSNYISLMWFCYTLINPFMASEIRINVDSGDSLMNFKMDFRFIESIEYQYNKPTVESFVFSKSDSLIMRFNVSNLITGLTFDTSEQLLEFCIYYEVNGAYLPYKDNKMFNDTIVFSISSEIYLYPFRTSSLKLLCLNWNTVSESNFTIAVKGTSYLTADYSWSIENMDVTNNFVQYTSVVGTEILFGDSVNMQKNNSLNRLMTNHFGSSCYTQPDLCDTGFTVQLNVEVPFSSHNVELNFRPTRAFYIDSNDKNFLEPELIHFGQLYTTFFLFNDVNLPSNAAVLSFQFSIGSYQGSGSNSKDFSAQAYLLVSQHKTFEYNFMTQLFTNTALYLSNEDYITFLFNGSNAKSYNSLDLLNLYNKVSNKYFGLVKHIGIVIIPNIRASGNNFDFNRNGFKLAISYRTKVIGNENLSSHVTTVNSIVYAFDDSYYITGIQFQNKELIKKTYALFSYDSSGYHFLAEFEKASGDNSIIVINSFIKTQMLKFDASYAIDPLVKFWGQKDQKQLSLVYSAYGFCTIIKLVYINFDVEDGLLIGQWYGYPSTSLFTYEVNLPSDANVTSLSFTISNEYYCDNFGSGFNVRVYLLVSEEKTFDNTFIDLKNMIYNYSKLFLSNKQYIIYSLHRGSNSIDLLNLFNNVLNKYYGSVTYIGFVVMPDDALKYDFTYCKFRKSNIQLRMTWTGKDQLQLFNLNSAVTFNTAINLDYFETEFNDFIVFGQRQDCPITSAFMYKVNPLLEITSLNFLISSTYSYNDNENEFKMRVYLLVSKDASFNNTFIDLKNMLYNYSKLYLSNKQFVNFVMNPKDNSIDLFNLFNNALNNYSDPVNYIGIIVMPENEGRFDTYCKAKKDQVQLNITYKEIETLLTYVSTFKSRIFTFDDKFYITGIEMKNNDIVKETFVLSVLSSDVFIQDQYLYVNEFELEGGEYQYITLNGITMANVLNVTYLNNAPDIQFYGSKYIGMTSPIVSAGLGGYENKAQGNGFQIQLNSDNNIVVTVVAKDSMYVAYMENPIAVPYTLTVVWYKQNDTLFLYHNDDLISVGNYSSVSSRPCLYNEFLLVYADYYNYSNLNAALSGIRMWSTPLSSNEISRLFNKTVSDWNNLDAKPPLGFKFGSDCYCKNLVCPCEMLELSSTIEYTSRVSDFFLMNDDEYFEEEISVYIFNNFTAHFDNIILNFKEISLQQVFIEGSLVSSKSDSCSNITMQLENYAEKVETKWCGSVTSNEAFHSPDLTLLLNHLLKVVNYAKPLTIIVMFDSVVLQPGSVLVIKYLLPKPITFIHASAVQSDSQDLLESFSLPVTSTCLSFQFKFGGTGFVSLVVLGYTNRITKELAFFYRREGLDQWVTSFISLQNHDDVSSVKFVALKNGIGIGYIALGTILFLSCNNLGENEPTADFESGLTYLNNSFFLYPAIYVRGSSEVFAGFPNSKITSDHNSNFLQTIYGNIEEVSKKILNFLEVNLNKDFTFTFWYQVENSPNQILSFIYGKEIKIYQQTSSISIFVDNQPKNVVINQMLQWHYMVVQYELKFLKLSFEVDFSNSIVYDGIQFPQNSSLTIVLENSIFCFQMFKEILFPSALKATMLCMNKTVENACTQQTSSCEWCNPLYGEWELYPWEYIFEKNGDCLQDLDDFNKTFYQSFNNVINGSFVADNSDGYKVKLSPEVKPVLGFINNGLSTESNYVVVANQNISNYLSKSSYMFSAWIKHTCEIRNQYQPILSSSLVVLLCGVIDTNVLSVKPTLVFHDNCLYPLPGKSGMWYNFAFVYNETISVYIDGKPVLKTKCLDSTLPYKNIELNNDIRVWSVGSNATLLDEVVIGDIAPETLFWRQLTGNLNLKKTKQMTNPSRFHLISQETWVYETSFHGSYLYERVVAILEPQITELLRISSREFLLGEVTSMQLIQNKKVICDLDIYLAVQSKEVFQKIAEILNKFITIFLALQTINFPENLLIAPTYPDDLLADPTSSDKLLEYYSTFASYEVLQQSKTFVVISLKLFEDARYPISTAFIQWKQKDGSDTNQIWSNQTNFIIINPLKAFTEYYICFAFTTIRRKMSLCTQQSKTFWTAEAEPVQPPSLNCSVNQVNKTMRCDIGKINEQNWIGVPYSYNLIYRIKLPDDSCNNSESKLNHYIITYYTITNPEILRVIFDTSDFPFLQLCIIAYGTTQGGNGIGVASFIVIRTQSTAPDIAPDGLNGSFNDSEILFNWQSLENDIDVWNDVKAPGSYRLNYGMLKNSLPIAVDSFNTINVSNNQYILKNASQCHVYFAYVNAYSVALGPASPKICLLSPLTKPVCLNPVVKAYYLVDPRTAVFIPDSFDPTYFRGTIKSWLFHVYVTGSYDPGPIDLNYRSIIFNLQFSIEDYAKASVICNDDKLWRFLNQTTSHELILMGLHPYTSYKVSIQPCNEYGCGNISNPVFFTTYSDIPSCSPNSLYLQNEPNLAVVVSWNVLDNSCTNGILENYILKCMGEQSGPLENVTTDPSVMFINLQNYESICCRVAASNNNGTGPYSSEECIFTPEAEPDAVPMPRNINMTSFTGSFTILPPDPYMMNGVVLGIKAIIRNISMANSSFETSRLQHRSLPYLEEFDFYFTPIDLYSGSVNIFFEYLLPSFVYNVELQYFNSIGYGPLSDTFQIVTEEYYSEAPSLISCSSDNVSVITVNWSSVPIEKSNGIIFQYAICRSQILDNNIIGKEVCFNHTNLLVLEFNLTGLNRGSTHNVSVAACNKAGCGKKIYILASAMGFTDGYWLGWSKWGACSKTCDQGQMIRTRICTPHTEGGYDCFGSNLEFTPCQLARCSGFVLGSDGQTNCTAVCAQNNYICSPFYLKPYNDTSLFLDAIIPIKCKISLANSEYSSDFDPSFDNSTGVCHGYINIPDEVPCESKSAFNQQNMHRLCNCISPDDFGFTKWAHWSFCSETCGNTSVKVRKRYCLGTCTGNSKETRVCDVPLCPVDGEWGSWGNYSECNTTCGYGYQIRTRDCNNPSTVGSGTPCQGIQKDEKPECNAFPCPVDGGFSNWTDWSICSRPCGEGVSISRRYCNNPVPALRGKDCNGSDIMIMPCYLQNCTPVEVDLTQRTLETWLWKMYNINSKEGHAFAQRFEESIYEHFNNNGINGFNSVEVTHLKAGSVIVYYTLTFDYLYDQMIHFLDGINQAGKISNISIDSKQYYSSNDVSCPPPYSISVASYDKNTVLLSWVRDVCINKTDLWLYVYYKDITSANSTWEWRGLDSNKTIGFVPDLITSHKYKAYLLTALSIGNGLPSAVFYFETSPFPPERPPPYAKSYSPDPTEIYIEWTDIPVKYCNGKILGYRIKYKIYTKKEAYKVVEAQFGFNAFTIKNLKPFTLYLVEVYGYNANGDGPVQYSMCKTIEGVPSIPVPNFVVNDMQSISWWSVSWKPIPSEFINGILLGYRLIYYLSYQSGVEISGEKTKISLDFDIYTRYYKQKDLLNYAIYSVSVAGFTAAGSGPAPEYQARTCKCPELLFANLYIKNPFTSVDDDLNPSGFFLTLLQEMVVKSCGSCQGYSNSKLYFNLSKTGDETIKSSEFDLKNAINKDVDLSFPIYGMNGREVAPDSEFSVLVMSPGIAIVVRNENTINQVINKMLLGVLNVWPVLLISYAIASIFGIVIWFTDQFSNPEQFSEGNSLRGPLSGFWFTFVTMTTIGYGDLSPRSILSRTFAMIWFLTGLILNGIIIAFIVTNLTTLSSSKEYMLYNTKVAALNNSLELKLAIANNAEISQVRYTNILSMLEDLQNKVVDIVYVDTLALLDYQSVLDEKSLTIISLDNMNTGYGFVMSGSSVVLTIDIDSFIGSKSNEISAFATSFRSRVPSLAVQDSSQIIADIFSETSPAFQSSLIYLGIMIIIFIVCAFTFEFIMRRKKKKVGANDAFKEQLFELSQYVSDFRDKFAKVTDQIVCQHDEERVLLTDLKRFYENKVKRIGVYETERLVAMNDKYRFNLNTVIFKQSK</sequence>
<name>A0ABM4D5Y4_HYDVU</name>
<keyword evidence="2" id="KW-1015">Disulfide bond</keyword>
<feature type="domain" description="Fibronectin type-III" evidence="4">
    <location>
        <begin position="3631"/>
        <end position="3736"/>
    </location>
</feature>
<keyword evidence="3" id="KW-1133">Transmembrane helix</keyword>
<gene>
    <name evidence="6" type="primary">LOC105849170</name>
</gene>
<dbReference type="Gene3D" id="2.20.100.10">
    <property type="entry name" value="Thrombospondin type-1 (TSP1) repeat"/>
    <property type="match status" value="4"/>
</dbReference>
<evidence type="ECO:0000256" key="1">
    <source>
        <dbReference type="ARBA" id="ARBA00022737"/>
    </source>
</evidence>
<dbReference type="SUPFAM" id="SSF81324">
    <property type="entry name" value="Voltage-gated potassium channels"/>
    <property type="match status" value="1"/>
</dbReference>
<dbReference type="Gene3D" id="2.60.40.10">
    <property type="entry name" value="Immunoglobulins"/>
    <property type="match status" value="5"/>
</dbReference>
<dbReference type="PROSITE" id="PS50092">
    <property type="entry name" value="TSP1"/>
    <property type="match status" value="4"/>
</dbReference>
<feature type="domain" description="Fibronectin type-III" evidence="4">
    <location>
        <begin position="2688"/>
        <end position="2779"/>
    </location>
</feature>
<dbReference type="CDD" id="cd00063">
    <property type="entry name" value="FN3"/>
    <property type="match status" value="5"/>
</dbReference>
<dbReference type="InterPro" id="IPR013320">
    <property type="entry name" value="ConA-like_dom_sf"/>
</dbReference>
<dbReference type="InterPro" id="IPR013783">
    <property type="entry name" value="Ig-like_fold"/>
</dbReference>
<evidence type="ECO:0000256" key="2">
    <source>
        <dbReference type="ARBA" id="ARBA00023157"/>
    </source>
</evidence>
<evidence type="ECO:0000313" key="5">
    <source>
        <dbReference type="Proteomes" id="UP001652625"/>
    </source>
</evidence>
<dbReference type="Pfam" id="PF00041">
    <property type="entry name" value="fn3"/>
    <property type="match status" value="1"/>
</dbReference>
<dbReference type="SUPFAM" id="SSF49899">
    <property type="entry name" value="Concanavalin A-like lectins/glucanases"/>
    <property type="match status" value="2"/>
</dbReference>
<feature type="transmembrane region" description="Helical" evidence="3">
    <location>
        <begin position="3933"/>
        <end position="3951"/>
    </location>
</feature>
<dbReference type="Proteomes" id="UP001652625">
    <property type="component" value="Chromosome 12"/>
</dbReference>
<dbReference type="Pfam" id="PF00090">
    <property type="entry name" value="TSP_1"/>
    <property type="match status" value="4"/>
</dbReference>
<feature type="domain" description="Fibronectin type-III" evidence="4">
    <location>
        <begin position="2903"/>
        <end position="3005"/>
    </location>
</feature>
<feature type="transmembrane region" description="Helical" evidence="3">
    <location>
        <begin position="3903"/>
        <end position="3921"/>
    </location>
</feature>
<protein>
    <submittedName>
        <fullName evidence="6">Uncharacterized protein LOC105849170 isoform X4</fullName>
    </submittedName>
</protein>
<keyword evidence="3" id="KW-0472">Membrane</keyword>
<dbReference type="InterPro" id="IPR000884">
    <property type="entry name" value="TSP1_rpt"/>
</dbReference>
<dbReference type="Gene3D" id="1.10.287.70">
    <property type="match status" value="1"/>
</dbReference>
<dbReference type="PANTHER" id="PTHR22906:SF21">
    <property type="entry name" value="SEMA DOMAIN-CONTAINING PROTEIN"/>
    <property type="match status" value="1"/>
</dbReference>
<dbReference type="SMART" id="SM00060">
    <property type="entry name" value="FN3"/>
    <property type="match status" value="6"/>
</dbReference>
<feature type="domain" description="Fibronectin type-III" evidence="4">
    <location>
        <begin position="2578"/>
        <end position="2683"/>
    </location>
</feature>
<dbReference type="SUPFAM" id="SSF82895">
    <property type="entry name" value="TSP-1 type 1 repeat"/>
    <property type="match status" value="4"/>
</dbReference>
<accession>A0ABM4D5Y4</accession>
<proteinExistence type="predicted"/>
<feature type="transmembrane region" description="Helical" evidence="3">
    <location>
        <begin position="4107"/>
        <end position="4127"/>
    </location>
</feature>
<feature type="transmembrane region" description="Helical" evidence="3">
    <location>
        <begin position="3863"/>
        <end position="3883"/>
    </location>
</feature>
<keyword evidence="1" id="KW-0677">Repeat</keyword>
<dbReference type="SMART" id="SM00209">
    <property type="entry name" value="TSP1"/>
    <property type="match status" value="4"/>
</dbReference>
<dbReference type="InterPro" id="IPR052065">
    <property type="entry name" value="Compl_asym_regulator"/>
</dbReference>
<dbReference type="InterPro" id="IPR036383">
    <property type="entry name" value="TSP1_rpt_sf"/>
</dbReference>